<name>A0A8S5MPW1_9CAUD</name>
<keyword evidence="1" id="KW-0472">Membrane</keyword>
<proteinExistence type="predicted"/>
<keyword evidence="1" id="KW-1133">Transmembrane helix</keyword>
<feature type="transmembrane region" description="Helical" evidence="1">
    <location>
        <begin position="7"/>
        <end position="25"/>
    </location>
</feature>
<organism evidence="2">
    <name type="scientific">Siphoviridae sp. ctLR131</name>
    <dbReference type="NCBI Taxonomy" id="2826250"/>
    <lineage>
        <taxon>Viruses</taxon>
        <taxon>Duplodnaviria</taxon>
        <taxon>Heunggongvirae</taxon>
        <taxon>Uroviricota</taxon>
        <taxon>Caudoviricetes</taxon>
    </lineage>
</organism>
<evidence type="ECO:0000256" key="1">
    <source>
        <dbReference type="SAM" id="Phobius"/>
    </source>
</evidence>
<reference evidence="2" key="1">
    <citation type="journal article" date="2021" name="Proc. Natl. Acad. Sci. U.S.A.">
        <title>A Catalog of Tens of Thousands of Viruses from Human Metagenomes Reveals Hidden Associations with Chronic Diseases.</title>
        <authorList>
            <person name="Tisza M.J."/>
            <person name="Buck C.B."/>
        </authorList>
    </citation>
    <scope>NUCLEOTIDE SEQUENCE</scope>
    <source>
        <strain evidence="2">CtLR131</strain>
    </source>
</reference>
<evidence type="ECO:0000313" key="2">
    <source>
        <dbReference type="EMBL" id="DAD83995.1"/>
    </source>
</evidence>
<protein>
    <submittedName>
        <fullName evidence="2">Uncharacterized protein</fullName>
    </submittedName>
</protein>
<dbReference type="EMBL" id="BK014949">
    <property type="protein sequence ID" value="DAD83995.1"/>
    <property type="molecule type" value="Genomic_DNA"/>
</dbReference>
<sequence length="39" mass="5040">MAYYYRSGFWVWVFYIDWILQFFYITKQIINSLNYLFIL</sequence>
<keyword evidence="1" id="KW-0812">Transmembrane</keyword>
<accession>A0A8S5MPW1</accession>